<evidence type="ECO:0000313" key="7">
    <source>
        <dbReference type="Proteomes" id="UP000886757"/>
    </source>
</evidence>
<dbReference type="GO" id="GO:0008360">
    <property type="term" value="P:regulation of cell shape"/>
    <property type="evidence" value="ECO:0007669"/>
    <property type="project" value="UniProtKB-KW"/>
</dbReference>
<dbReference type="Proteomes" id="UP000886757">
    <property type="component" value="Unassembled WGS sequence"/>
</dbReference>
<sequence length="505" mass="56436">MRTLNEMGSLLSARGLLAEEDKNQWKGDTHSVYWITYDSKRAVPGTLFFCKGKNFKREYLEEAIHRGCVGYVSEKEYIKKEGVPCLLTNDIRNAMAVLAASFFGYSPERLLLTGITGTKGKTTAAWYLKAMFDQWEKERGGKETGLLSSVMNYDGMRRERSTLTTPEALVLQEHLFNARTAGLSHMALEVSSQALKYGRVKELVFDVAVFLNISEDHISPGEHRDFEDYFTSKLSIFRQARTACVNLDADQSSQILKAARKAGRIVTFGKAPKADYRCCSVSREGGRISFQVVSREFCERFELGMKGGFNVENAMAAIAAASIYGVPVSCMKKALLKTQVPGRMETLVSRDGAVCGIVDFAHNRLSFEKLYEAVFQEYPQYRKIITVFGCPGGKALNRRKELGLLAGIYSDAVYITSDDPGLESQEKIADEISVYVKLAGCPCQKLPDRRKAIQRAVAQVGKEKTLILILGKGCERRQKIGNTVQPCPGDMEYLKEALRLRENKK</sequence>
<dbReference type="GO" id="GO:0005737">
    <property type="term" value="C:cytoplasm"/>
    <property type="evidence" value="ECO:0007669"/>
    <property type="project" value="UniProtKB-SubCell"/>
</dbReference>
<evidence type="ECO:0000256" key="2">
    <source>
        <dbReference type="ARBA" id="ARBA00005898"/>
    </source>
</evidence>
<keyword evidence="3" id="KW-0133">Cell shape</keyword>
<comment type="similarity">
    <text evidence="2">Belongs to the MurCDEF family. MurE subfamily.</text>
</comment>
<dbReference type="SUPFAM" id="SSF63418">
    <property type="entry name" value="MurE/MurF N-terminal domain"/>
    <property type="match status" value="1"/>
</dbReference>
<proteinExistence type="inferred from homology"/>
<dbReference type="Pfam" id="PF02875">
    <property type="entry name" value="Mur_ligase_C"/>
    <property type="match status" value="1"/>
</dbReference>
<protein>
    <submittedName>
        <fullName evidence="6">UDP-N-acetylmuramoyl-L-alanyl-D-glutamate--2, 6-diaminopimelate ligase</fullName>
    </submittedName>
</protein>
<dbReference type="GO" id="GO:0071555">
    <property type="term" value="P:cell wall organization"/>
    <property type="evidence" value="ECO:0007669"/>
    <property type="project" value="UniProtKB-KW"/>
</dbReference>
<dbReference type="InterPro" id="IPR036615">
    <property type="entry name" value="Mur_ligase_C_dom_sf"/>
</dbReference>
<dbReference type="InterPro" id="IPR013221">
    <property type="entry name" value="Mur_ligase_cen"/>
</dbReference>
<dbReference type="PANTHER" id="PTHR23135">
    <property type="entry name" value="MUR LIGASE FAMILY MEMBER"/>
    <property type="match status" value="1"/>
</dbReference>
<dbReference type="Gene3D" id="3.40.1390.10">
    <property type="entry name" value="MurE/MurF, N-terminal domain"/>
    <property type="match status" value="1"/>
</dbReference>
<dbReference type="EMBL" id="DVGK01000155">
    <property type="protein sequence ID" value="HIR14851.1"/>
    <property type="molecule type" value="Genomic_DNA"/>
</dbReference>
<name>A0A9D1DAE1_9FIRM</name>
<keyword evidence="6" id="KW-0436">Ligase</keyword>
<dbReference type="GO" id="GO:0051301">
    <property type="term" value="P:cell division"/>
    <property type="evidence" value="ECO:0007669"/>
    <property type="project" value="UniProtKB-KW"/>
</dbReference>
<keyword evidence="3" id="KW-0131">Cell cycle</keyword>
<evidence type="ECO:0000256" key="1">
    <source>
        <dbReference type="ARBA" id="ARBA00004752"/>
    </source>
</evidence>
<reference evidence="6" key="2">
    <citation type="journal article" date="2021" name="PeerJ">
        <title>Extensive microbial diversity within the chicken gut microbiome revealed by metagenomics and culture.</title>
        <authorList>
            <person name="Gilroy R."/>
            <person name="Ravi A."/>
            <person name="Getino M."/>
            <person name="Pursley I."/>
            <person name="Horton D.L."/>
            <person name="Alikhan N.F."/>
            <person name="Baker D."/>
            <person name="Gharbi K."/>
            <person name="Hall N."/>
            <person name="Watson M."/>
            <person name="Adriaenssens E.M."/>
            <person name="Foster-Nyarko E."/>
            <person name="Jarju S."/>
            <person name="Secka A."/>
            <person name="Antonio M."/>
            <person name="Oren A."/>
            <person name="Chaudhuri R.R."/>
            <person name="La Ragione R."/>
            <person name="Hildebrand F."/>
            <person name="Pallen M.J."/>
        </authorList>
    </citation>
    <scope>NUCLEOTIDE SEQUENCE</scope>
    <source>
        <strain evidence="6">ChiSjej4B22-8148</strain>
    </source>
</reference>
<dbReference type="Gene3D" id="3.40.1190.10">
    <property type="entry name" value="Mur-like, catalytic domain"/>
    <property type="match status" value="1"/>
</dbReference>
<evidence type="ECO:0000256" key="3">
    <source>
        <dbReference type="RuleBase" id="RU004135"/>
    </source>
</evidence>
<feature type="domain" description="Mur ligase central" evidence="5">
    <location>
        <begin position="115"/>
        <end position="321"/>
    </location>
</feature>
<dbReference type="Gene3D" id="3.90.190.20">
    <property type="entry name" value="Mur ligase, C-terminal domain"/>
    <property type="match status" value="1"/>
</dbReference>
<comment type="subcellular location">
    <subcellularLocation>
        <location evidence="3">Cytoplasm</location>
    </subcellularLocation>
</comment>
<comment type="pathway">
    <text evidence="1 3">Cell wall biogenesis; peptidoglycan biosynthesis.</text>
</comment>
<dbReference type="NCBIfam" id="TIGR01085">
    <property type="entry name" value="murE"/>
    <property type="match status" value="1"/>
</dbReference>
<accession>A0A9D1DAE1</accession>
<gene>
    <name evidence="6" type="ORF">IAB31_13130</name>
</gene>
<dbReference type="InterPro" id="IPR004101">
    <property type="entry name" value="Mur_ligase_C"/>
</dbReference>
<keyword evidence="3" id="KW-0573">Peptidoglycan synthesis</keyword>
<evidence type="ECO:0000259" key="5">
    <source>
        <dbReference type="Pfam" id="PF08245"/>
    </source>
</evidence>
<dbReference type="InterPro" id="IPR035911">
    <property type="entry name" value="MurE/MurF_N"/>
</dbReference>
<keyword evidence="3" id="KW-0961">Cell wall biogenesis/degradation</keyword>
<dbReference type="InterPro" id="IPR036565">
    <property type="entry name" value="Mur-like_cat_sf"/>
</dbReference>
<dbReference type="InterPro" id="IPR005761">
    <property type="entry name" value="UDP-N-AcMur-Glu-dNH2Pim_ligase"/>
</dbReference>
<evidence type="ECO:0000259" key="4">
    <source>
        <dbReference type="Pfam" id="PF02875"/>
    </source>
</evidence>
<dbReference type="SUPFAM" id="SSF53623">
    <property type="entry name" value="MurD-like peptide ligases, catalytic domain"/>
    <property type="match status" value="1"/>
</dbReference>
<dbReference type="GO" id="GO:0009252">
    <property type="term" value="P:peptidoglycan biosynthetic process"/>
    <property type="evidence" value="ECO:0007669"/>
    <property type="project" value="UniProtKB-KW"/>
</dbReference>
<dbReference type="GO" id="GO:0016881">
    <property type="term" value="F:acid-amino acid ligase activity"/>
    <property type="evidence" value="ECO:0007669"/>
    <property type="project" value="InterPro"/>
</dbReference>
<organism evidence="6 7">
    <name type="scientific">Candidatus Choladousia intestinavium</name>
    <dbReference type="NCBI Taxonomy" id="2840727"/>
    <lineage>
        <taxon>Bacteria</taxon>
        <taxon>Bacillati</taxon>
        <taxon>Bacillota</taxon>
        <taxon>Clostridia</taxon>
        <taxon>Lachnospirales</taxon>
        <taxon>Lachnospiraceae</taxon>
        <taxon>Lachnospiraceae incertae sedis</taxon>
        <taxon>Candidatus Choladousia</taxon>
    </lineage>
</organism>
<dbReference type="PANTHER" id="PTHR23135:SF4">
    <property type="entry name" value="UDP-N-ACETYLMURAMOYL-L-ALANYL-D-GLUTAMATE--2,6-DIAMINOPIMELATE LIGASE MURE HOMOLOG, CHLOROPLASTIC"/>
    <property type="match status" value="1"/>
</dbReference>
<reference evidence="6" key="1">
    <citation type="submission" date="2020-10" db="EMBL/GenBank/DDBJ databases">
        <authorList>
            <person name="Gilroy R."/>
        </authorList>
    </citation>
    <scope>NUCLEOTIDE SEQUENCE</scope>
    <source>
        <strain evidence="6">ChiSjej4B22-8148</strain>
    </source>
</reference>
<comment type="caution">
    <text evidence="6">The sequence shown here is derived from an EMBL/GenBank/DDBJ whole genome shotgun (WGS) entry which is preliminary data.</text>
</comment>
<feature type="domain" description="Mur ligase C-terminal" evidence="4">
    <location>
        <begin position="342"/>
        <end position="473"/>
    </location>
</feature>
<dbReference type="SUPFAM" id="SSF53244">
    <property type="entry name" value="MurD-like peptide ligases, peptide-binding domain"/>
    <property type="match status" value="1"/>
</dbReference>
<keyword evidence="3" id="KW-0132">Cell division</keyword>
<dbReference type="AlphaFoldDB" id="A0A9D1DAE1"/>
<dbReference type="Pfam" id="PF08245">
    <property type="entry name" value="Mur_ligase_M"/>
    <property type="match status" value="1"/>
</dbReference>
<dbReference type="GO" id="GO:0005524">
    <property type="term" value="F:ATP binding"/>
    <property type="evidence" value="ECO:0007669"/>
    <property type="project" value="InterPro"/>
</dbReference>
<evidence type="ECO:0000313" key="6">
    <source>
        <dbReference type="EMBL" id="HIR14851.1"/>
    </source>
</evidence>